<dbReference type="Proteomes" id="UP001321473">
    <property type="component" value="Unassembled WGS sequence"/>
</dbReference>
<proteinExistence type="predicted"/>
<comment type="caution">
    <text evidence="1">The sequence shown here is derived from an EMBL/GenBank/DDBJ whole genome shotgun (WGS) entry which is preliminary data.</text>
</comment>
<gene>
    <name evidence="1" type="ORF">V5799_019816</name>
</gene>
<reference evidence="1 2" key="1">
    <citation type="journal article" date="2023" name="Arcadia Sci">
        <title>De novo assembly of a long-read Amblyomma americanum tick genome.</title>
        <authorList>
            <person name="Chou S."/>
            <person name="Poskanzer K.E."/>
            <person name="Rollins M."/>
            <person name="Thuy-Boun P.S."/>
        </authorList>
    </citation>
    <scope>NUCLEOTIDE SEQUENCE [LARGE SCALE GENOMIC DNA]</scope>
    <source>
        <strain evidence="1">F_SG_1</strain>
        <tissue evidence="1">Salivary glands</tissue>
    </source>
</reference>
<evidence type="ECO:0000313" key="2">
    <source>
        <dbReference type="Proteomes" id="UP001321473"/>
    </source>
</evidence>
<organism evidence="1 2">
    <name type="scientific">Amblyomma americanum</name>
    <name type="common">Lone star tick</name>
    <dbReference type="NCBI Taxonomy" id="6943"/>
    <lineage>
        <taxon>Eukaryota</taxon>
        <taxon>Metazoa</taxon>
        <taxon>Ecdysozoa</taxon>
        <taxon>Arthropoda</taxon>
        <taxon>Chelicerata</taxon>
        <taxon>Arachnida</taxon>
        <taxon>Acari</taxon>
        <taxon>Parasitiformes</taxon>
        <taxon>Ixodida</taxon>
        <taxon>Ixodoidea</taxon>
        <taxon>Ixodidae</taxon>
        <taxon>Amblyomminae</taxon>
        <taxon>Amblyomma</taxon>
    </lineage>
</organism>
<sequence length="66" mass="7045">MLVPVFPPISQVMSGEATSFEGRCLCQGRFPAAVPPADCSSGRVHVSKCGHSLSLCLSHFSLSYFN</sequence>
<protein>
    <submittedName>
        <fullName evidence="1">Uncharacterized protein</fullName>
    </submittedName>
</protein>
<evidence type="ECO:0000313" key="1">
    <source>
        <dbReference type="EMBL" id="KAK8778839.1"/>
    </source>
</evidence>
<name>A0AAQ4EVM8_AMBAM</name>
<keyword evidence="2" id="KW-1185">Reference proteome</keyword>
<accession>A0AAQ4EVM8</accession>
<dbReference type="AlphaFoldDB" id="A0AAQ4EVM8"/>
<dbReference type="EMBL" id="JARKHS020010354">
    <property type="protein sequence ID" value="KAK8778839.1"/>
    <property type="molecule type" value="Genomic_DNA"/>
</dbReference>